<evidence type="ECO:0000313" key="3">
    <source>
        <dbReference type="Proteomes" id="UP000246991"/>
    </source>
</evidence>
<protein>
    <submittedName>
        <fullName evidence="2">Uncharacterized protein</fullName>
    </submittedName>
</protein>
<dbReference type="EMBL" id="PYWC01000007">
    <property type="protein sequence ID" value="PWW79584.1"/>
    <property type="molecule type" value="Genomic_DNA"/>
</dbReference>
<gene>
    <name evidence="2" type="ORF">C7212DRAFT_341857</name>
</gene>
<evidence type="ECO:0000313" key="2">
    <source>
        <dbReference type="EMBL" id="PWW79584.1"/>
    </source>
</evidence>
<comment type="caution">
    <text evidence="2">The sequence shown here is derived from an EMBL/GenBank/DDBJ whole genome shotgun (WGS) entry which is preliminary data.</text>
</comment>
<reference evidence="2 3" key="1">
    <citation type="submission" date="2018-03" db="EMBL/GenBank/DDBJ databases">
        <title>Genomes of Pezizomycetes fungi and the evolution of truffles.</title>
        <authorList>
            <person name="Murat C."/>
            <person name="Payen T."/>
            <person name="Noel B."/>
            <person name="Kuo A."/>
            <person name="Martin F.M."/>
        </authorList>
    </citation>
    <scope>NUCLEOTIDE SEQUENCE [LARGE SCALE GENOMIC DNA]</scope>
    <source>
        <strain evidence="2">091103-1</strain>
    </source>
</reference>
<organism evidence="2 3">
    <name type="scientific">Tuber magnatum</name>
    <name type="common">white Piedmont truffle</name>
    <dbReference type="NCBI Taxonomy" id="42249"/>
    <lineage>
        <taxon>Eukaryota</taxon>
        <taxon>Fungi</taxon>
        <taxon>Dikarya</taxon>
        <taxon>Ascomycota</taxon>
        <taxon>Pezizomycotina</taxon>
        <taxon>Pezizomycetes</taxon>
        <taxon>Pezizales</taxon>
        <taxon>Tuberaceae</taxon>
        <taxon>Tuber</taxon>
    </lineage>
</organism>
<sequence>MTGCKSPNLVTVALAKNKFAVLRSNRALLSWYLTISEFTPPGNPPTIFLFRVQLSLTLQSCSVASGATPLAGASITSAIVGATGLMTAGAADPAFLGPTITGTNGFGSKLRLLVSIVSHRSWRASYSSQRSEINLSTLTILSSMSNKTRGMESTSIPSSPGTTCPASTSTKVASMACMVPPELSTDDSKGTNEHTISEDTTSTTSIRKNLDFSFSLATGSGNAPTSAPSSTLPPFFCLTTLSLLFPFPFPLLLAVGLTPEGSGAWNDPTTLSTFPTISSACLLSLSPTASLVLLPPKSISTSGIAAPFNPQCLQDTLPKFIDEATIRPPWSAKPTCTKTQNSPHQL</sequence>
<name>A0A317SZ29_9PEZI</name>
<dbReference type="AlphaFoldDB" id="A0A317SZ29"/>
<feature type="compositionally biased region" description="Basic and acidic residues" evidence="1">
    <location>
        <begin position="186"/>
        <end position="197"/>
    </location>
</feature>
<evidence type="ECO:0000256" key="1">
    <source>
        <dbReference type="SAM" id="MobiDB-lite"/>
    </source>
</evidence>
<dbReference type="Proteomes" id="UP000246991">
    <property type="component" value="Unassembled WGS sequence"/>
</dbReference>
<keyword evidence="3" id="KW-1185">Reference proteome</keyword>
<feature type="region of interest" description="Disordered" evidence="1">
    <location>
        <begin position="181"/>
        <end position="203"/>
    </location>
</feature>
<proteinExistence type="predicted"/>
<accession>A0A317SZ29</accession>